<keyword evidence="2" id="KW-0430">Lectin</keyword>
<sequence>MAVRFDADGENYTSTSSPPSGSYTVVCWFQVSTDRNTFSTVWSSDSSSSNYHYIQTDSDGTSVKAFHSDGSVITGPNVTVGTWYRLAFVVNGTAATMYWGTATGALSSASDATWPAFSPTPTTFRIGASVFTGEWLNGRVAALKHWSAALSQAEVEKEFSQYLPDRTSGLVRFHPFVANETADYSGNARTLSGGTGSTREDGPPIPWRARAPQLVLPAASAGSSVTLDGVAPSASSATGDTAVFRAVGGSASAAAGLTGDEAVSRAVAGSGATAASVTGEVTAARPLTGTASAASALVGDAQRTAGLAGTGSAAAEASGGMAAQRSLDASVTASAGLTADASVTRALGGGAASASGATGDLAIAGQVSLDGAASAAGSATAALSSTRQVAATSAATGGASGDLAANRTVAGATAAAGLATGDSQVTRGLVGTVIATGEAIGVVTVARPVTATVAASSSASATLTVNAAGAAVDDVFTAGGLGSQWHAFGLSTPWTPGRLHGRWAAGELD</sequence>
<gene>
    <name evidence="2" type="ORF">DFJ66_0264</name>
</gene>
<dbReference type="AlphaFoldDB" id="A0A495X0L9"/>
<dbReference type="GO" id="GO:0030246">
    <property type="term" value="F:carbohydrate binding"/>
    <property type="evidence" value="ECO:0007669"/>
    <property type="project" value="UniProtKB-KW"/>
</dbReference>
<comment type="caution">
    <text evidence="2">The sequence shown here is derived from an EMBL/GenBank/DDBJ whole genome shotgun (WGS) entry which is preliminary data.</text>
</comment>
<name>A0A495X0L9_9PSEU</name>
<reference evidence="2 3" key="1">
    <citation type="submission" date="2018-10" db="EMBL/GenBank/DDBJ databases">
        <title>Sequencing the genomes of 1000 actinobacteria strains.</title>
        <authorList>
            <person name="Klenk H.-P."/>
        </authorList>
    </citation>
    <scope>NUCLEOTIDE SEQUENCE [LARGE SCALE GENOMIC DNA]</scope>
    <source>
        <strain evidence="2 3">DSM 43911</strain>
    </source>
</reference>
<dbReference type="SUPFAM" id="SSF49899">
    <property type="entry name" value="Concanavalin A-like lectins/glucanases"/>
    <property type="match status" value="1"/>
</dbReference>
<dbReference type="OrthoDB" id="5182475at2"/>
<protein>
    <submittedName>
        <fullName evidence="2">Concanavalin A-like lectin/glucanase superfamily protein</fullName>
    </submittedName>
</protein>
<dbReference type="RefSeq" id="WP_121217145.1">
    <property type="nucleotide sequence ID" value="NZ_JBIUBA010000046.1"/>
</dbReference>
<dbReference type="Pfam" id="PF13385">
    <property type="entry name" value="Laminin_G_3"/>
    <property type="match status" value="1"/>
</dbReference>
<evidence type="ECO:0000313" key="3">
    <source>
        <dbReference type="Proteomes" id="UP000272729"/>
    </source>
</evidence>
<dbReference type="EMBL" id="RBXR01000001">
    <property type="protein sequence ID" value="RKT67096.1"/>
    <property type="molecule type" value="Genomic_DNA"/>
</dbReference>
<evidence type="ECO:0000313" key="2">
    <source>
        <dbReference type="EMBL" id="RKT67096.1"/>
    </source>
</evidence>
<dbReference type="Proteomes" id="UP000272729">
    <property type="component" value="Unassembled WGS sequence"/>
</dbReference>
<dbReference type="InterPro" id="IPR013320">
    <property type="entry name" value="ConA-like_dom_sf"/>
</dbReference>
<organism evidence="2 3">
    <name type="scientific">Saccharothrix variisporea</name>
    <dbReference type="NCBI Taxonomy" id="543527"/>
    <lineage>
        <taxon>Bacteria</taxon>
        <taxon>Bacillati</taxon>
        <taxon>Actinomycetota</taxon>
        <taxon>Actinomycetes</taxon>
        <taxon>Pseudonocardiales</taxon>
        <taxon>Pseudonocardiaceae</taxon>
        <taxon>Saccharothrix</taxon>
    </lineage>
</organism>
<feature type="region of interest" description="Disordered" evidence="1">
    <location>
        <begin position="1"/>
        <end position="20"/>
    </location>
</feature>
<keyword evidence="3" id="KW-1185">Reference proteome</keyword>
<proteinExistence type="predicted"/>
<accession>A0A495X0L9</accession>
<dbReference type="Gene3D" id="2.60.120.200">
    <property type="match status" value="1"/>
</dbReference>
<evidence type="ECO:0000256" key="1">
    <source>
        <dbReference type="SAM" id="MobiDB-lite"/>
    </source>
</evidence>